<keyword evidence="4 6" id="KW-1133">Transmembrane helix</keyword>
<accession>A0A2A5CKF5</accession>
<dbReference type="EMBL" id="NVWI01000001">
    <property type="protein sequence ID" value="PCJ43846.1"/>
    <property type="molecule type" value="Genomic_DNA"/>
</dbReference>
<comment type="similarity">
    <text evidence="2">Belongs to the UPF0382 family.</text>
</comment>
<evidence type="ECO:0000256" key="4">
    <source>
        <dbReference type="ARBA" id="ARBA00022989"/>
    </source>
</evidence>
<evidence type="ECO:0008006" key="9">
    <source>
        <dbReference type="Google" id="ProtNLM"/>
    </source>
</evidence>
<comment type="subcellular location">
    <subcellularLocation>
        <location evidence="1">Membrane</location>
        <topology evidence="1">Multi-pass membrane protein</topology>
    </subcellularLocation>
</comment>
<evidence type="ECO:0000256" key="1">
    <source>
        <dbReference type="ARBA" id="ARBA00004141"/>
    </source>
</evidence>
<evidence type="ECO:0000313" key="7">
    <source>
        <dbReference type="EMBL" id="PCJ43846.1"/>
    </source>
</evidence>
<feature type="transmembrane region" description="Helical" evidence="6">
    <location>
        <begin position="5"/>
        <end position="23"/>
    </location>
</feature>
<feature type="transmembrane region" description="Helical" evidence="6">
    <location>
        <begin position="96"/>
        <end position="120"/>
    </location>
</feature>
<evidence type="ECO:0000256" key="3">
    <source>
        <dbReference type="ARBA" id="ARBA00022692"/>
    </source>
</evidence>
<evidence type="ECO:0000256" key="2">
    <source>
        <dbReference type="ARBA" id="ARBA00009694"/>
    </source>
</evidence>
<evidence type="ECO:0000313" key="8">
    <source>
        <dbReference type="Proteomes" id="UP000228987"/>
    </source>
</evidence>
<dbReference type="AlphaFoldDB" id="A0A2A5CKF5"/>
<feature type="transmembrane region" description="Helical" evidence="6">
    <location>
        <begin position="43"/>
        <end position="61"/>
    </location>
</feature>
<dbReference type="InterPro" id="IPR006696">
    <property type="entry name" value="DUF423"/>
</dbReference>
<dbReference type="GO" id="GO:0005886">
    <property type="term" value="C:plasma membrane"/>
    <property type="evidence" value="ECO:0007669"/>
    <property type="project" value="TreeGrafter"/>
</dbReference>
<protein>
    <recommendedName>
        <fullName evidence="9">DUF423 domain-containing protein</fullName>
    </recommendedName>
</protein>
<dbReference type="PANTHER" id="PTHR43461">
    <property type="entry name" value="TRANSMEMBRANE PROTEIN 256"/>
    <property type="match status" value="1"/>
</dbReference>
<gene>
    <name evidence="7" type="ORF">COA71_00830</name>
</gene>
<feature type="transmembrane region" description="Helical" evidence="6">
    <location>
        <begin position="73"/>
        <end position="90"/>
    </location>
</feature>
<name>A0A2A5CKF5_9GAMM</name>
<proteinExistence type="inferred from homology"/>
<sequence length="126" mass="13548">MERFILYAAINGFVVVAFGAFGAHGLEGILTEASLGTWNTAVLYQMFHVVALILAALLCHLFPASKSFSRSGYLFQTGIVLFSGSLYLLALTGISLFAYITPLGGVAFLFGWGLIVYGIVRSRSKS</sequence>
<keyword evidence="3 6" id="KW-0812">Transmembrane</keyword>
<keyword evidence="5 6" id="KW-0472">Membrane</keyword>
<dbReference type="Pfam" id="PF04241">
    <property type="entry name" value="DUF423"/>
    <property type="match status" value="1"/>
</dbReference>
<reference evidence="8" key="1">
    <citation type="submission" date="2017-08" db="EMBL/GenBank/DDBJ databases">
        <title>A dynamic microbial community with high functional redundancy inhabits the cold, oxic subseafloor aquifer.</title>
        <authorList>
            <person name="Tully B.J."/>
            <person name="Wheat C.G."/>
            <person name="Glazer B.T."/>
            <person name="Huber J.A."/>
        </authorList>
    </citation>
    <scope>NUCLEOTIDE SEQUENCE [LARGE SCALE GENOMIC DNA]</scope>
</reference>
<organism evidence="7 8">
    <name type="scientific">SAR86 cluster bacterium</name>
    <dbReference type="NCBI Taxonomy" id="2030880"/>
    <lineage>
        <taxon>Bacteria</taxon>
        <taxon>Pseudomonadati</taxon>
        <taxon>Pseudomonadota</taxon>
        <taxon>Gammaproteobacteria</taxon>
        <taxon>SAR86 cluster</taxon>
    </lineage>
</organism>
<comment type="caution">
    <text evidence="7">The sequence shown here is derived from an EMBL/GenBank/DDBJ whole genome shotgun (WGS) entry which is preliminary data.</text>
</comment>
<dbReference type="PANTHER" id="PTHR43461:SF1">
    <property type="entry name" value="TRANSMEMBRANE PROTEIN 256"/>
    <property type="match status" value="1"/>
</dbReference>
<evidence type="ECO:0000256" key="6">
    <source>
        <dbReference type="SAM" id="Phobius"/>
    </source>
</evidence>
<dbReference type="Proteomes" id="UP000228987">
    <property type="component" value="Unassembled WGS sequence"/>
</dbReference>
<evidence type="ECO:0000256" key="5">
    <source>
        <dbReference type="ARBA" id="ARBA00023136"/>
    </source>
</evidence>